<protein>
    <recommendedName>
        <fullName evidence="3">RHS repeat-associated core domain-containing protein</fullName>
    </recommendedName>
</protein>
<name>A0AAV5MY13_9GAMM</name>
<accession>A0AAV5MY13</accession>
<dbReference type="Proteomes" id="UP001058124">
    <property type="component" value="Unassembled WGS sequence"/>
</dbReference>
<evidence type="ECO:0000313" key="2">
    <source>
        <dbReference type="Proteomes" id="UP001058124"/>
    </source>
</evidence>
<dbReference type="PANTHER" id="PTHR32305:SF15">
    <property type="entry name" value="PROTEIN RHSA-RELATED"/>
    <property type="match status" value="1"/>
</dbReference>
<dbReference type="InterPro" id="IPR050708">
    <property type="entry name" value="T6SS_VgrG/RHS"/>
</dbReference>
<evidence type="ECO:0000313" key="1">
    <source>
        <dbReference type="EMBL" id="GKX54352.1"/>
    </source>
</evidence>
<reference evidence="1" key="1">
    <citation type="submission" date="2022-06" db="EMBL/GenBank/DDBJ databases">
        <title>Draft genome sequences of Leminorella grimontii str. JCM5902.</title>
        <authorList>
            <person name="Wakabayashi Y."/>
            <person name="Kojima K."/>
        </authorList>
    </citation>
    <scope>NUCLEOTIDE SEQUENCE</scope>
    <source>
        <strain evidence="1">JCM 5902</strain>
    </source>
</reference>
<proteinExistence type="predicted"/>
<dbReference type="NCBIfam" id="TIGR03696">
    <property type="entry name" value="Rhs_assc_core"/>
    <property type="match status" value="1"/>
</dbReference>
<comment type="caution">
    <text evidence="1">The sequence shown here is derived from an EMBL/GenBank/DDBJ whole genome shotgun (WGS) entry which is preliminary data.</text>
</comment>
<organism evidence="1 2">
    <name type="scientific">Leminorella grimontii</name>
    <dbReference type="NCBI Taxonomy" id="82981"/>
    <lineage>
        <taxon>Bacteria</taxon>
        <taxon>Pseudomonadati</taxon>
        <taxon>Pseudomonadota</taxon>
        <taxon>Gammaproteobacteria</taxon>
        <taxon>Enterobacterales</taxon>
        <taxon>Budviciaceae</taxon>
        <taxon>Leminorella</taxon>
    </lineage>
</organism>
<dbReference type="EMBL" id="BRLH01000001">
    <property type="protein sequence ID" value="GKX54352.1"/>
    <property type="molecule type" value="Genomic_DNA"/>
</dbReference>
<sequence length="148" mass="17173">MYRCQFDAYGNLVEEETSTYWQTGERLISFCNPLRFQGQYEDEESGLFYNLNRYYQPELGRYITPDPIGLMGGYNPYAYVHNPNNWIDPLGLATCPPVGNDGYKFSFGSLRHILRRHSPHVGPPKQEPYASMKPKRQKRFAIPIGVEQ</sequence>
<dbReference type="Gene3D" id="2.180.10.10">
    <property type="entry name" value="RHS repeat-associated core"/>
    <property type="match status" value="1"/>
</dbReference>
<dbReference type="RefSeq" id="WP_071783223.1">
    <property type="nucleotide sequence ID" value="NZ_CP146357.1"/>
</dbReference>
<keyword evidence="2" id="KW-1185">Reference proteome</keyword>
<gene>
    <name evidence="1" type="ORF">SOASR030_04640</name>
</gene>
<evidence type="ECO:0008006" key="3">
    <source>
        <dbReference type="Google" id="ProtNLM"/>
    </source>
</evidence>
<dbReference type="AlphaFoldDB" id="A0AAV5MY13"/>
<dbReference type="PANTHER" id="PTHR32305">
    <property type="match status" value="1"/>
</dbReference>
<dbReference type="InterPro" id="IPR022385">
    <property type="entry name" value="Rhs_assc_core"/>
</dbReference>